<dbReference type="RefSeq" id="WP_012577485.1">
    <property type="nucleotide sequence ID" value="NZ_CBCRZZ010000004.1"/>
</dbReference>
<evidence type="ECO:0000313" key="1">
    <source>
        <dbReference type="EMBL" id="CEF01150.1"/>
    </source>
</evidence>
<gene>
    <name evidence="1" type="ORF">BLIC_c01216</name>
</gene>
<protein>
    <submittedName>
        <fullName evidence="1">Uncharacterized protein</fullName>
    </submittedName>
</protein>
<dbReference type="Proteomes" id="UP000043107">
    <property type="component" value="Unassembled WGS sequence"/>
</dbReference>
<evidence type="ECO:0000313" key="2">
    <source>
        <dbReference type="Proteomes" id="UP000043107"/>
    </source>
</evidence>
<proteinExistence type="predicted"/>
<name>A0ABM9R4C9_BIFLI</name>
<reference evidence="1 2" key="1">
    <citation type="submission" date="2014-09" db="EMBL/GenBank/DDBJ databases">
        <authorList>
            <person name="Bertelli C."/>
        </authorList>
    </citation>
    <scope>NUCLEOTIDE SEQUENCE [LARGE SCALE GENOMIC DNA]</scope>
    <source>
        <strain evidence="1 2">BIC1401111250</strain>
    </source>
</reference>
<sequence>MSEHKVSGIHAIGVEVPEDMSLEELMEQLLNDTEVELEKDLDGETRQPEPQSEADKWQRYADMLGDLFDVAHQIGYDAYMQGDLKIMRKVLQVESDVVDLAGIVTMEKSRAVK</sequence>
<organism evidence="1 2">
    <name type="scientific">Bifidobacterium longum subsp. infantis</name>
    <dbReference type="NCBI Taxonomy" id="1682"/>
    <lineage>
        <taxon>Bacteria</taxon>
        <taxon>Bacillati</taxon>
        <taxon>Actinomycetota</taxon>
        <taxon>Actinomycetes</taxon>
        <taxon>Bifidobacteriales</taxon>
        <taxon>Bifidobacteriaceae</taxon>
        <taxon>Bifidobacterium</taxon>
    </lineage>
</organism>
<comment type="caution">
    <text evidence="1">The sequence shown here is derived from an EMBL/GenBank/DDBJ whole genome shotgun (WGS) entry which is preliminary data.</text>
</comment>
<dbReference type="EMBL" id="CCWP01000023">
    <property type="protein sequence ID" value="CEF01150.1"/>
    <property type="molecule type" value="Genomic_DNA"/>
</dbReference>
<accession>A0ABM9R4C9</accession>
<keyword evidence="2" id="KW-1185">Reference proteome</keyword>